<sequence length="112" mass="13103">MLFKIYSPRFVPSVLSRLDLSLCSVYWMQSGVYSYIFSGFTNGGVLPGKETDPLLYYPELLSGTFCLPEVRLFVLDPQRHGRRFWIAFNAIIRYSVIVIMMMLVLSRRHTRR</sequence>
<organism evidence="2 3">
    <name type="scientific">Caerostris darwini</name>
    <dbReference type="NCBI Taxonomy" id="1538125"/>
    <lineage>
        <taxon>Eukaryota</taxon>
        <taxon>Metazoa</taxon>
        <taxon>Ecdysozoa</taxon>
        <taxon>Arthropoda</taxon>
        <taxon>Chelicerata</taxon>
        <taxon>Arachnida</taxon>
        <taxon>Araneae</taxon>
        <taxon>Araneomorphae</taxon>
        <taxon>Entelegynae</taxon>
        <taxon>Araneoidea</taxon>
        <taxon>Araneidae</taxon>
        <taxon>Caerostris</taxon>
    </lineage>
</organism>
<dbReference type="EMBL" id="BPLQ01014835">
    <property type="protein sequence ID" value="GIY83596.1"/>
    <property type="molecule type" value="Genomic_DNA"/>
</dbReference>
<dbReference type="Proteomes" id="UP001054837">
    <property type="component" value="Unassembled WGS sequence"/>
</dbReference>
<dbReference type="AlphaFoldDB" id="A0AAV4WNS2"/>
<name>A0AAV4WNS2_9ARAC</name>
<reference evidence="2 3" key="1">
    <citation type="submission" date="2021-06" db="EMBL/GenBank/DDBJ databases">
        <title>Caerostris darwini draft genome.</title>
        <authorList>
            <person name="Kono N."/>
            <person name="Arakawa K."/>
        </authorList>
    </citation>
    <scope>NUCLEOTIDE SEQUENCE [LARGE SCALE GENOMIC DNA]</scope>
</reference>
<evidence type="ECO:0000313" key="3">
    <source>
        <dbReference type="Proteomes" id="UP001054837"/>
    </source>
</evidence>
<keyword evidence="1" id="KW-0812">Transmembrane</keyword>
<evidence type="ECO:0000313" key="2">
    <source>
        <dbReference type="EMBL" id="GIY83596.1"/>
    </source>
</evidence>
<proteinExistence type="predicted"/>
<gene>
    <name evidence="2" type="ORF">CDAR_32351</name>
</gene>
<keyword evidence="3" id="KW-1185">Reference proteome</keyword>
<feature type="transmembrane region" description="Helical" evidence="1">
    <location>
        <begin position="84"/>
        <end position="105"/>
    </location>
</feature>
<keyword evidence="1" id="KW-1133">Transmembrane helix</keyword>
<protein>
    <submittedName>
        <fullName evidence="2">Uncharacterized protein</fullName>
    </submittedName>
</protein>
<comment type="caution">
    <text evidence="2">The sequence shown here is derived from an EMBL/GenBank/DDBJ whole genome shotgun (WGS) entry which is preliminary data.</text>
</comment>
<keyword evidence="1" id="KW-0472">Membrane</keyword>
<accession>A0AAV4WNS2</accession>
<evidence type="ECO:0000256" key="1">
    <source>
        <dbReference type="SAM" id="Phobius"/>
    </source>
</evidence>